<proteinExistence type="inferred from homology"/>
<reference evidence="10 11" key="1">
    <citation type="journal article" date="2021" name="J. Hered.">
        <title>A chromosome-level genome assembly of the parasitoid wasp, Cotesia glomerata (Hymenoptera: Braconidae).</title>
        <authorList>
            <person name="Pinto B.J."/>
            <person name="Weis J.J."/>
            <person name="Gamble T."/>
            <person name="Ode P.J."/>
            <person name="Paul R."/>
            <person name="Zaspel J.M."/>
        </authorList>
    </citation>
    <scope>NUCLEOTIDE SEQUENCE [LARGE SCALE GENOMIC DNA]</scope>
    <source>
        <strain evidence="10">CgM1</strain>
    </source>
</reference>
<dbReference type="GO" id="GO:0005886">
    <property type="term" value="C:plasma membrane"/>
    <property type="evidence" value="ECO:0007669"/>
    <property type="project" value="UniProtKB-SubCell"/>
</dbReference>
<keyword evidence="8 9" id="KW-0807">Transducer</keyword>
<name>A0AAV7J5F7_COTGL</name>
<sequence length="437" mass="50866">MNWKNSSLDYEQFIDNILNAIGHIKFWKRNSTLSRTKNLINIFLNVTLLTLSSLLVISETIAIKNSYDLTSFAANLNPVLFHSIGLFKWIFMIIKMNDIEDILVRMKRCHRICLIYNETEEDFYQYTTKLMNYKDKMMKFTRIWFFICLSGVVQWCLNPVVYDYYNIHVIKVADENYTRNLPYPGSYPWIIDSNYKYILTFVFQLTSALTTSIEMATSDILNVIFLVNISLNLQLLNESLVKEKDNLIILRSANHELPAQKFKKELRNCLLHHREILLLVNKFKIVSSYSVFLLCFDSTVALCLISLEVSMIEINSSIECIMKLMSMAEYWSGVTVELFLFSFLATRIEELGLKTADAIYACNWEQPMVSYQAEFRGEHRRTTFHINQMIKFGLMCAQKPIIFNGGLFYILSVQTFKALMGFSMSNAVVLRQLSGES</sequence>
<keyword evidence="2 9" id="KW-0716">Sensory transduction</keyword>
<evidence type="ECO:0000256" key="8">
    <source>
        <dbReference type="ARBA" id="ARBA00023224"/>
    </source>
</evidence>
<dbReference type="GO" id="GO:0005549">
    <property type="term" value="F:odorant binding"/>
    <property type="evidence" value="ECO:0007669"/>
    <property type="project" value="InterPro"/>
</dbReference>
<dbReference type="AlphaFoldDB" id="A0AAV7J5F7"/>
<keyword evidence="11" id="KW-1185">Reference proteome</keyword>
<keyword evidence="5 9" id="KW-1133">Transmembrane helix</keyword>
<dbReference type="Pfam" id="PF02949">
    <property type="entry name" value="7tm_6"/>
    <property type="match status" value="1"/>
</dbReference>
<feature type="transmembrane region" description="Helical" evidence="9">
    <location>
        <begin position="143"/>
        <end position="162"/>
    </location>
</feature>
<dbReference type="EMBL" id="JAHXZJ010000001">
    <property type="protein sequence ID" value="KAH0567449.1"/>
    <property type="molecule type" value="Genomic_DNA"/>
</dbReference>
<dbReference type="PANTHER" id="PTHR21137">
    <property type="entry name" value="ODORANT RECEPTOR"/>
    <property type="match status" value="1"/>
</dbReference>
<feature type="transmembrane region" description="Helical" evidence="9">
    <location>
        <begin position="78"/>
        <end position="97"/>
    </location>
</feature>
<dbReference type="InterPro" id="IPR004117">
    <property type="entry name" value="7tm6_olfct_rcpt"/>
</dbReference>
<feature type="transmembrane region" description="Helical" evidence="9">
    <location>
        <begin position="38"/>
        <end position="58"/>
    </location>
</feature>
<dbReference type="PANTHER" id="PTHR21137:SF42">
    <property type="entry name" value="ODORANT RECEPTOR 83A"/>
    <property type="match status" value="1"/>
</dbReference>
<evidence type="ECO:0000256" key="2">
    <source>
        <dbReference type="ARBA" id="ARBA00022606"/>
    </source>
</evidence>
<evidence type="ECO:0000256" key="4">
    <source>
        <dbReference type="ARBA" id="ARBA00022725"/>
    </source>
</evidence>
<dbReference type="GO" id="GO:0007165">
    <property type="term" value="P:signal transduction"/>
    <property type="evidence" value="ECO:0007669"/>
    <property type="project" value="UniProtKB-KW"/>
</dbReference>
<dbReference type="Proteomes" id="UP000826195">
    <property type="component" value="Unassembled WGS sequence"/>
</dbReference>
<dbReference type="GO" id="GO:0004984">
    <property type="term" value="F:olfactory receptor activity"/>
    <property type="evidence" value="ECO:0007669"/>
    <property type="project" value="InterPro"/>
</dbReference>
<gene>
    <name evidence="10" type="ORF">KQX54_010060</name>
</gene>
<keyword evidence="6 9" id="KW-0472">Membrane</keyword>
<comment type="caution">
    <text evidence="9">Lacks conserved residue(s) required for the propagation of feature annotation.</text>
</comment>
<accession>A0AAV7J5F7</accession>
<keyword evidence="4 9" id="KW-0552">Olfaction</keyword>
<organism evidence="10 11">
    <name type="scientific">Cotesia glomerata</name>
    <name type="common">Lepidopteran parasitic wasp</name>
    <name type="synonym">Apanteles glomeratus</name>
    <dbReference type="NCBI Taxonomy" id="32391"/>
    <lineage>
        <taxon>Eukaryota</taxon>
        <taxon>Metazoa</taxon>
        <taxon>Ecdysozoa</taxon>
        <taxon>Arthropoda</taxon>
        <taxon>Hexapoda</taxon>
        <taxon>Insecta</taxon>
        <taxon>Pterygota</taxon>
        <taxon>Neoptera</taxon>
        <taxon>Endopterygota</taxon>
        <taxon>Hymenoptera</taxon>
        <taxon>Apocrita</taxon>
        <taxon>Ichneumonoidea</taxon>
        <taxon>Braconidae</taxon>
        <taxon>Microgastrinae</taxon>
        <taxon>Cotesia</taxon>
    </lineage>
</organism>
<comment type="subcellular location">
    <subcellularLocation>
        <location evidence="9">Cell membrane</location>
        <topology evidence="9">Multi-pass membrane protein</topology>
    </subcellularLocation>
    <subcellularLocation>
        <location evidence="1">Membrane</location>
        <topology evidence="1">Multi-pass membrane protein</topology>
    </subcellularLocation>
</comment>
<comment type="similarity">
    <text evidence="9">Belongs to the insect chemoreceptor superfamily. Heteromeric odorant receptor channel (TC 1.A.69) family.</text>
</comment>
<evidence type="ECO:0000313" key="10">
    <source>
        <dbReference type="EMBL" id="KAH0567449.1"/>
    </source>
</evidence>
<comment type="caution">
    <text evidence="10">The sequence shown here is derived from an EMBL/GenBank/DDBJ whole genome shotgun (WGS) entry which is preliminary data.</text>
</comment>
<evidence type="ECO:0000256" key="3">
    <source>
        <dbReference type="ARBA" id="ARBA00022692"/>
    </source>
</evidence>
<evidence type="ECO:0000256" key="7">
    <source>
        <dbReference type="ARBA" id="ARBA00023170"/>
    </source>
</evidence>
<evidence type="ECO:0000256" key="1">
    <source>
        <dbReference type="ARBA" id="ARBA00004141"/>
    </source>
</evidence>
<keyword evidence="7 9" id="KW-0675">Receptor</keyword>
<evidence type="ECO:0000256" key="6">
    <source>
        <dbReference type="ARBA" id="ARBA00023136"/>
    </source>
</evidence>
<evidence type="ECO:0000256" key="5">
    <source>
        <dbReference type="ARBA" id="ARBA00022989"/>
    </source>
</evidence>
<keyword evidence="3 9" id="KW-0812">Transmembrane</keyword>
<evidence type="ECO:0000256" key="9">
    <source>
        <dbReference type="RuleBase" id="RU351113"/>
    </source>
</evidence>
<protein>
    <recommendedName>
        <fullName evidence="9">Odorant receptor</fullName>
    </recommendedName>
</protein>
<evidence type="ECO:0000313" key="11">
    <source>
        <dbReference type="Proteomes" id="UP000826195"/>
    </source>
</evidence>